<dbReference type="InterPro" id="IPR029063">
    <property type="entry name" value="SAM-dependent_MTases_sf"/>
</dbReference>
<dbReference type="AlphaFoldDB" id="H3KE79"/>
<keyword evidence="3" id="KW-0949">S-adenosyl-L-methionine</keyword>
<sequence>MNPKDNKARPDRARHKAALLKAYDDAARIAFSPFIFQAAVAAKKLGMMARLGAAAEPVRYEVLAEEAGVSPYGARLLMQILSAAGVVEGSDEAGYLLTKTGECLTYDAMTAANFDFTADVNYKGLAETTEAIRTGKPAGLKAFDPAWETIYPHLKDLPAEAQKSWFAFDHFYSDGAFREALRVLAARAPARFFDIGGNTGRFTKMALEAWPETEATIVDLPEQIGLMRANPDLEGLQHRIRAFPIDWLSEGASLDGAGEADLIWMSQFLDCFSRAEAVGILNEAKKALAENGVIVVMEPLCDRQRNDTAALSLAASSLYFTVLANGNSRFFFEADLLEIFEAAGLEVIESHPNLGVCHTLFVLRPKV</sequence>
<dbReference type="HOGENOM" id="CLU_005533_3_0_4"/>
<dbReference type="InterPro" id="IPR036390">
    <property type="entry name" value="WH_DNA-bd_sf"/>
</dbReference>
<dbReference type="Gene3D" id="1.10.10.10">
    <property type="entry name" value="Winged helix-like DNA-binding domain superfamily/Winged helix DNA-binding domain"/>
    <property type="match status" value="1"/>
</dbReference>
<dbReference type="RefSeq" id="WP_008541836.1">
    <property type="nucleotide sequence ID" value="NZ_JH604942.1"/>
</dbReference>
<keyword evidence="6" id="KW-1185">Reference proteome</keyword>
<evidence type="ECO:0000313" key="6">
    <source>
        <dbReference type="Proteomes" id="UP000004956"/>
    </source>
</evidence>
<comment type="caution">
    <text evidence="5">The sequence shown here is derived from an EMBL/GenBank/DDBJ whole genome shotgun (WGS) entry which is preliminary data.</text>
</comment>
<name>H3KE79_9BURK</name>
<proteinExistence type="predicted"/>
<dbReference type="EMBL" id="AFBQ01000141">
    <property type="protein sequence ID" value="EHY31578.1"/>
    <property type="molecule type" value="Genomic_DNA"/>
</dbReference>
<protein>
    <submittedName>
        <fullName evidence="5">Methyltransferase domain protein</fullName>
    </submittedName>
</protein>
<evidence type="ECO:0000313" key="5">
    <source>
        <dbReference type="EMBL" id="EHY31578.1"/>
    </source>
</evidence>
<keyword evidence="2 5" id="KW-0808">Transferase</keyword>
<reference evidence="5 6" key="1">
    <citation type="submission" date="2011-11" db="EMBL/GenBank/DDBJ databases">
        <authorList>
            <person name="Weinstock G."/>
            <person name="Sodergren E."/>
            <person name="Clifton S."/>
            <person name="Fulton L."/>
            <person name="Fulton B."/>
            <person name="Courtney L."/>
            <person name="Fronick C."/>
            <person name="Harrison M."/>
            <person name="Strong C."/>
            <person name="Farmer C."/>
            <person name="Delahaunty K."/>
            <person name="Markovic C."/>
            <person name="Hall O."/>
            <person name="Minx P."/>
            <person name="Tomlinson C."/>
            <person name="Mitreva M."/>
            <person name="Hou S."/>
            <person name="Chen J."/>
            <person name="Wollam A."/>
            <person name="Pepin K.H."/>
            <person name="Johnson M."/>
            <person name="Bhonagiri V."/>
            <person name="Zhang X."/>
            <person name="Suruliraj S."/>
            <person name="Warren W."/>
            <person name="Chinwalla A."/>
            <person name="Mardis E.R."/>
            <person name="Wilson R.K."/>
        </authorList>
    </citation>
    <scope>NUCLEOTIDE SEQUENCE [LARGE SCALE GENOMIC DNA]</scope>
    <source>
        <strain evidence="5 6">YIT 11816</strain>
    </source>
</reference>
<dbReference type="Pfam" id="PF00891">
    <property type="entry name" value="Methyltransf_2"/>
    <property type="match status" value="1"/>
</dbReference>
<dbReference type="GO" id="GO:0008171">
    <property type="term" value="F:O-methyltransferase activity"/>
    <property type="evidence" value="ECO:0007669"/>
    <property type="project" value="InterPro"/>
</dbReference>
<evidence type="ECO:0000259" key="4">
    <source>
        <dbReference type="Pfam" id="PF00891"/>
    </source>
</evidence>
<gene>
    <name evidence="5" type="ORF">HMPREF9440_01043</name>
</gene>
<accession>H3KE79</accession>
<feature type="domain" description="O-methyltransferase C-terminal" evidence="4">
    <location>
        <begin position="181"/>
        <end position="344"/>
    </location>
</feature>
<dbReference type="InterPro" id="IPR036388">
    <property type="entry name" value="WH-like_DNA-bd_sf"/>
</dbReference>
<dbReference type="SUPFAM" id="SSF53335">
    <property type="entry name" value="S-adenosyl-L-methionine-dependent methyltransferases"/>
    <property type="match status" value="1"/>
</dbReference>
<dbReference type="Gene3D" id="3.40.50.150">
    <property type="entry name" value="Vaccinia Virus protein VP39"/>
    <property type="match status" value="1"/>
</dbReference>
<dbReference type="STRING" id="762967.HMPREF9440_01043"/>
<keyword evidence="1 5" id="KW-0489">Methyltransferase</keyword>
<dbReference type="InterPro" id="IPR001077">
    <property type="entry name" value="COMT_C"/>
</dbReference>
<dbReference type="GO" id="GO:0032259">
    <property type="term" value="P:methylation"/>
    <property type="evidence" value="ECO:0007669"/>
    <property type="project" value="UniProtKB-KW"/>
</dbReference>
<dbReference type="PATRIC" id="fig|762967.3.peg.828"/>
<dbReference type="CDD" id="cd02440">
    <property type="entry name" value="AdoMet_MTases"/>
    <property type="match status" value="1"/>
</dbReference>
<organism evidence="5 6">
    <name type="scientific">Sutterella parvirubra YIT 11816</name>
    <dbReference type="NCBI Taxonomy" id="762967"/>
    <lineage>
        <taxon>Bacteria</taxon>
        <taxon>Pseudomonadati</taxon>
        <taxon>Pseudomonadota</taxon>
        <taxon>Betaproteobacteria</taxon>
        <taxon>Burkholderiales</taxon>
        <taxon>Sutterellaceae</taxon>
        <taxon>Sutterella</taxon>
    </lineage>
</organism>
<evidence type="ECO:0000256" key="1">
    <source>
        <dbReference type="ARBA" id="ARBA00022603"/>
    </source>
</evidence>
<evidence type="ECO:0000256" key="3">
    <source>
        <dbReference type="ARBA" id="ARBA00022691"/>
    </source>
</evidence>
<dbReference type="SUPFAM" id="SSF46785">
    <property type="entry name" value="Winged helix' DNA-binding domain"/>
    <property type="match status" value="1"/>
</dbReference>
<dbReference type="OrthoDB" id="9805418at2"/>
<dbReference type="Proteomes" id="UP000004956">
    <property type="component" value="Unassembled WGS sequence"/>
</dbReference>
<dbReference type="PANTHER" id="PTHR43712">
    <property type="entry name" value="PUTATIVE (AFU_ORTHOLOGUE AFUA_4G14580)-RELATED"/>
    <property type="match status" value="1"/>
</dbReference>
<dbReference type="PROSITE" id="PS51683">
    <property type="entry name" value="SAM_OMT_II"/>
    <property type="match status" value="1"/>
</dbReference>
<evidence type="ECO:0000256" key="2">
    <source>
        <dbReference type="ARBA" id="ARBA00022679"/>
    </source>
</evidence>
<dbReference type="PANTHER" id="PTHR43712:SF2">
    <property type="entry name" value="O-METHYLTRANSFERASE CICE"/>
    <property type="match status" value="1"/>
</dbReference>
<dbReference type="Gene3D" id="1.20.58.1390">
    <property type="match status" value="1"/>
</dbReference>
<dbReference type="InterPro" id="IPR016461">
    <property type="entry name" value="COMT-like"/>
</dbReference>